<feature type="region of interest" description="Disordered" evidence="5">
    <location>
        <begin position="1"/>
        <end position="123"/>
    </location>
</feature>
<feature type="compositionally biased region" description="Polar residues" evidence="5">
    <location>
        <begin position="41"/>
        <end position="51"/>
    </location>
</feature>
<name>A0A250X5D7_9CHLO</name>
<dbReference type="Gene3D" id="1.25.40.20">
    <property type="entry name" value="Ankyrin repeat-containing domain"/>
    <property type="match status" value="1"/>
</dbReference>
<dbReference type="Gene3D" id="3.40.50.300">
    <property type="entry name" value="P-loop containing nucleotide triphosphate hydrolases"/>
    <property type="match status" value="1"/>
</dbReference>
<feature type="compositionally biased region" description="Low complexity" evidence="5">
    <location>
        <begin position="52"/>
        <end position="69"/>
    </location>
</feature>
<dbReference type="PANTHER" id="PTHR24171">
    <property type="entry name" value="ANKYRIN REPEAT DOMAIN-CONTAINING PROTEIN 39-RELATED"/>
    <property type="match status" value="1"/>
</dbReference>
<dbReference type="PROSITE" id="PS50088">
    <property type="entry name" value="ANK_REPEAT"/>
    <property type="match status" value="2"/>
</dbReference>
<evidence type="ECO:0000256" key="4">
    <source>
        <dbReference type="SAM" id="Coils"/>
    </source>
</evidence>
<feature type="region of interest" description="Disordered" evidence="5">
    <location>
        <begin position="153"/>
        <end position="175"/>
    </location>
</feature>
<feature type="compositionally biased region" description="Low complexity" evidence="5">
    <location>
        <begin position="1"/>
        <end position="15"/>
    </location>
</feature>
<evidence type="ECO:0000256" key="1">
    <source>
        <dbReference type="ARBA" id="ARBA00022737"/>
    </source>
</evidence>
<dbReference type="OrthoDB" id="426293at2759"/>
<dbReference type="SUPFAM" id="SSF48403">
    <property type="entry name" value="Ankyrin repeat"/>
    <property type="match status" value="1"/>
</dbReference>
<comment type="caution">
    <text evidence="6">The sequence shown here is derived from an EMBL/GenBank/DDBJ whole genome shotgun (WGS) entry which is preliminary data.</text>
</comment>
<protein>
    <submittedName>
        <fullName evidence="6">Uncharacterized protein</fullName>
    </submittedName>
</protein>
<feature type="coiled-coil region" evidence="4">
    <location>
        <begin position="326"/>
        <end position="399"/>
    </location>
</feature>
<dbReference type="InterPro" id="IPR002110">
    <property type="entry name" value="Ankyrin_rpt"/>
</dbReference>
<evidence type="ECO:0000313" key="7">
    <source>
        <dbReference type="Proteomes" id="UP000232323"/>
    </source>
</evidence>
<feature type="compositionally biased region" description="Basic and acidic residues" evidence="5">
    <location>
        <begin position="102"/>
        <end position="123"/>
    </location>
</feature>
<evidence type="ECO:0000313" key="6">
    <source>
        <dbReference type="EMBL" id="GAX77970.1"/>
    </source>
</evidence>
<dbReference type="STRING" id="1157962.A0A250X5D7"/>
<dbReference type="EMBL" id="BEGY01000028">
    <property type="protein sequence ID" value="GAX77970.1"/>
    <property type="molecule type" value="Genomic_DNA"/>
</dbReference>
<proteinExistence type="predicted"/>
<reference evidence="6 7" key="1">
    <citation type="submission" date="2017-08" db="EMBL/GenBank/DDBJ databases">
        <title>Acidophilic green algal genome provides insights into adaptation to an acidic environment.</title>
        <authorList>
            <person name="Hirooka S."/>
            <person name="Hirose Y."/>
            <person name="Kanesaki Y."/>
            <person name="Higuchi S."/>
            <person name="Fujiwara T."/>
            <person name="Onuma R."/>
            <person name="Era A."/>
            <person name="Ohbayashi R."/>
            <person name="Uzuka A."/>
            <person name="Nozaki H."/>
            <person name="Yoshikawa H."/>
            <person name="Miyagishima S.Y."/>
        </authorList>
    </citation>
    <scope>NUCLEOTIDE SEQUENCE [LARGE SCALE GENOMIC DNA]</scope>
    <source>
        <strain evidence="6 7">NIES-2499</strain>
    </source>
</reference>
<keyword evidence="1" id="KW-0677">Repeat</keyword>
<keyword evidence="7" id="KW-1185">Reference proteome</keyword>
<sequence length="589" mass="64259">MKSSDKSTSADVSSKPTGISVKGTSQAAAVKKGASTAPKLTASTSKASRSTNKVASNSSGAAGSTSKKTVSSSNISRKATHGNNKVGGASSSSSGVTTKVAAVKDVKNDGAADDIVNKHEMSEEEARLKQEALERTQAEMEVLRKAAWQAQVDYERKQEAKRRKKSEDELRRKKEEASLTKALLEAAFDGEDDEVSKLLLKANNIILKGVDCCDVHGNTLLSEAAAGGHVSTVQLLIERGADPNSKGEFGRTPLWRAAFLGNLDVITPLLIAGADPRLSNEQGELPSHVASKPEIKDCLLNWDLSVTDELVLKWRAREEQRKLEAAAHFAAEVKSAEEQVAAAKEENDKAQKALKHARTATLSQIHIAESTVETAKRRAHEARERLDSAKLALRERQSEEREAEGGTEGYLSSEGCELVAGVPVGIKELDDVLVRDVGNKIKSDGRWPLIIDPSGQASVFLRYLDTNYVNALSSNNLEPNRLRRSILGAVRYGKPVVLDLMDCDVLWEEMPKIFDSVQPGLLSSILDKSLITTDKYLALTRQEDGEEYEPNKFQECRISAFKFILLTTESQPNEEMTEKFYSLRVLVKA</sequence>
<keyword evidence="2 3" id="KW-0040">ANK repeat</keyword>
<organism evidence="6 7">
    <name type="scientific">Chlamydomonas eustigma</name>
    <dbReference type="NCBI Taxonomy" id="1157962"/>
    <lineage>
        <taxon>Eukaryota</taxon>
        <taxon>Viridiplantae</taxon>
        <taxon>Chlorophyta</taxon>
        <taxon>core chlorophytes</taxon>
        <taxon>Chlorophyceae</taxon>
        <taxon>CS clade</taxon>
        <taxon>Chlamydomonadales</taxon>
        <taxon>Chlamydomonadaceae</taxon>
        <taxon>Chlamydomonas</taxon>
    </lineage>
</organism>
<dbReference type="InterPro" id="IPR027417">
    <property type="entry name" value="P-loop_NTPase"/>
</dbReference>
<dbReference type="Proteomes" id="UP000232323">
    <property type="component" value="Unassembled WGS sequence"/>
</dbReference>
<dbReference type="Pfam" id="PF12796">
    <property type="entry name" value="Ank_2"/>
    <property type="match status" value="1"/>
</dbReference>
<evidence type="ECO:0000256" key="3">
    <source>
        <dbReference type="PROSITE-ProRule" id="PRU00023"/>
    </source>
</evidence>
<evidence type="ECO:0000256" key="2">
    <source>
        <dbReference type="ARBA" id="ARBA00023043"/>
    </source>
</evidence>
<dbReference type="PROSITE" id="PS50297">
    <property type="entry name" value="ANK_REP_REGION"/>
    <property type="match status" value="2"/>
</dbReference>
<accession>A0A250X5D7</accession>
<keyword evidence="4" id="KW-0175">Coiled coil</keyword>
<gene>
    <name evidence="6" type="ORF">CEUSTIGMA_g5412.t1</name>
</gene>
<feature type="compositionally biased region" description="Basic and acidic residues" evidence="5">
    <location>
        <begin position="165"/>
        <end position="175"/>
    </location>
</feature>
<dbReference type="PANTHER" id="PTHR24171:SF9">
    <property type="entry name" value="ANKYRIN REPEAT DOMAIN-CONTAINING PROTEIN 39"/>
    <property type="match status" value="1"/>
</dbReference>
<dbReference type="AlphaFoldDB" id="A0A250X5D7"/>
<feature type="repeat" description="ANK" evidence="3">
    <location>
        <begin position="216"/>
        <end position="248"/>
    </location>
</feature>
<evidence type="ECO:0000256" key="5">
    <source>
        <dbReference type="SAM" id="MobiDB-lite"/>
    </source>
</evidence>
<dbReference type="InterPro" id="IPR036770">
    <property type="entry name" value="Ankyrin_rpt-contain_sf"/>
</dbReference>
<dbReference type="SMART" id="SM00248">
    <property type="entry name" value="ANK"/>
    <property type="match status" value="2"/>
</dbReference>
<feature type="repeat" description="ANK" evidence="3">
    <location>
        <begin position="249"/>
        <end position="281"/>
    </location>
</feature>
<feature type="compositionally biased region" description="Low complexity" evidence="5">
    <location>
        <begin position="82"/>
        <end position="101"/>
    </location>
</feature>